<reference evidence="1 2" key="1">
    <citation type="submission" date="2017-09" db="EMBL/GenBank/DDBJ databases">
        <title>Depth-based differentiation of microbial function through sediment-hosted aquifers and enrichment of novel symbionts in the deep terrestrial subsurface.</title>
        <authorList>
            <person name="Probst A.J."/>
            <person name="Ladd B."/>
            <person name="Jarett J.K."/>
            <person name="Geller-Mcgrath D.E."/>
            <person name="Sieber C.M."/>
            <person name="Emerson J.B."/>
            <person name="Anantharaman K."/>
            <person name="Thomas B.C."/>
            <person name="Malmstrom R."/>
            <person name="Stieglmeier M."/>
            <person name="Klingl A."/>
            <person name="Woyke T."/>
            <person name="Ryan C.M."/>
            <person name="Banfield J.F."/>
        </authorList>
    </citation>
    <scope>NUCLEOTIDE SEQUENCE [LARGE SCALE GENOMIC DNA]</scope>
    <source>
        <strain evidence="1">CG22_combo_CG10-13_8_21_14_all_45_10</strain>
    </source>
</reference>
<protein>
    <recommendedName>
        <fullName evidence="3">LytR/CpsA/Psr regulator C-terminal domain-containing protein</fullName>
    </recommendedName>
</protein>
<organism evidence="1 2">
    <name type="scientific">Candidatus Woesebacteria bacterium CG22_combo_CG10-13_8_21_14_all_45_10</name>
    <dbReference type="NCBI Taxonomy" id="1975060"/>
    <lineage>
        <taxon>Bacteria</taxon>
        <taxon>Candidatus Woeseibacteriota</taxon>
    </lineage>
</organism>
<dbReference type="AlphaFoldDB" id="A0A2H0BI46"/>
<proteinExistence type="predicted"/>
<dbReference type="EMBL" id="PCSV01000002">
    <property type="protein sequence ID" value="PIP57337.1"/>
    <property type="molecule type" value="Genomic_DNA"/>
</dbReference>
<evidence type="ECO:0000313" key="2">
    <source>
        <dbReference type="Proteomes" id="UP000230759"/>
    </source>
</evidence>
<evidence type="ECO:0000313" key="1">
    <source>
        <dbReference type="EMBL" id="PIP57337.1"/>
    </source>
</evidence>
<gene>
    <name evidence="1" type="ORF">COX04_00030</name>
</gene>
<dbReference type="Proteomes" id="UP000230759">
    <property type="component" value="Unassembled WGS sequence"/>
</dbReference>
<sequence>MKRIWFLVILLILAASGVYLLRPKFWDSGEKLVMVINGKNQKIVVSVIDPQSSTWTDIEIPGSVSVQVAGELGSWRLGSVWQLGVNEKLGGGLLARTMVKNFAFPVVAWQDEATSRTNLGLGDRIRLRLLRLKMSRGPADIIDLTKTSFLRKAKLADGEWGWRLAGGVPSNVAALFPGKAALQAGYKARIINYSGTSGVGENLGRVVETMGVKVASVQKEAARDFDCAISGADDYLVKRLNFIFDCKDKAIEGAEDFDVNLEVGGDFIRRF</sequence>
<accession>A0A2H0BI46</accession>
<name>A0A2H0BI46_9BACT</name>
<comment type="caution">
    <text evidence="1">The sequence shown here is derived from an EMBL/GenBank/DDBJ whole genome shotgun (WGS) entry which is preliminary data.</text>
</comment>
<evidence type="ECO:0008006" key="3">
    <source>
        <dbReference type="Google" id="ProtNLM"/>
    </source>
</evidence>